<protein>
    <submittedName>
        <fullName evidence="4">Peptidase M23</fullName>
    </submittedName>
</protein>
<dbReference type="AlphaFoldDB" id="A0A653AJ84"/>
<keyword evidence="2" id="KW-0812">Transmembrane</keyword>
<keyword evidence="2" id="KW-1133">Transmembrane helix</keyword>
<name>A0A653AJ84_9BACT</name>
<dbReference type="PANTHER" id="PTHR21666">
    <property type="entry name" value="PEPTIDASE-RELATED"/>
    <property type="match status" value="1"/>
</dbReference>
<evidence type="ECO:0000313" key="4">
    <source>
        <dbReference type="EMBL" id="VBB47961.1"/>
    </source>
</evidence>
<keyword evidence="2" id="KW-0472">Membrane</keyword>
<dbReference type="Pfam" id="PF01551">
    <property type="entry name" value="Peptidase_M23"/>
    <property type="match status" value="1"/>
</dbReference>
<dbReference type="CDD" id="cd12797">
    <property type="entry name" value="M23_peptidase"/>
    <property type="match status" value="1"/>
</dbReference>
<evidence type="ECO:0000256" key="2">
    <source>
        <dbReference type="SAM" id="Phobius"/>
    </source>
</evidence>
<evidence type="ECO:0000256" key="1">
    <source>
        <dbReference type="ARBA" id="ARBA00022729"/>
    </source>
</evidence>
<accession>A0A653AJ84</accession>
<dbReference type="InterPro" id="IPR050570">
    <property type="entry name" value="Cell_wall_metabolism_enzyme"/>
</dbReference>
<dbReference type="Gene3D" id="2.70.70.10">
    <property type="entry name" value="Glucose Permease (Domain IIA)"/>
    <property type="match status" value="1"/>
</dbReference>
<reference evidence="4" key="1">
    <citation type="submission" date="2018-07" db="EMBL/GenBank/DDBJ databases">
        <authorList>
            <consortium name="Genoscope - CEA"/>
            <person name="William W."/>
        </authorList>
    </citation>
    <scope>NUCLEOTIDE SEQUENCE</scope>
    <source>
        <strain evidence="4">IK1</strain>
    </source>
</reference>
<proteinExistence type="predicted"/>
<keyword evidence="1" id="KW-0732">Signal</keyword>
<dbReference type="GO" id="GO:0004222">
    <property type="term" value="F:metalloendopeptidase activity"/>
    <property type="evidence" value="ECO:0007669"/>
    <property type="project" value="TreeGrafter"/>
</dbReference>
<feature type="transmembrane region" description="Helical" evidence="2">
    <location>
        <begin position="44"/>
        <end position="65"/>
    </location>
</feature>
<dbReference type="PANTHER" id="PTHR21666:SF289">
    <property type="entry name" value="L-ALA--D-GLU ENDOPEPTIDASE"/>
    <property type="match status" value="1"/>
</dbReference>
<dbReference type="InterPro" id="IPR011055">
    <property type="entry name" value="Dup_hybrid_motif"/>
</dbReference>
<dbReference type="SUPFAM" id="SSF51261">
    <property type="entry name" value="Duplicated hybrid motif"/>
    <property type="match status" value="1"/>
</dbReference>
<gene>
    <name evidence="4" type="ORF">TRIP_D430013</name>
</gene>
<dbReference type="EMBL" id="UPXZ01000038">
    <property type="protein sequence ID" value="VBB47961.1"/>
    <property type="molecule type" value="Genomic_DNA"/>
</dbReference>
<sequence length="292" mass="33505">MKRRKFKHIATDFIEKMRFQYRVSIMNENTLEESWHTRLSRFSVFIYGTSLFLTTFILLTILIFLTPLKHYLPGYGDSGNRSLIVQNSLRTDSIAGELEHQQEYLSVLKDIIAGTPKTDTIKSLDSVGLKERATVLSEKSKQEKEFIKNYEESEKYNLSEMNNVSNEKRYVFFRPVTGVVASTFDPQEGKFGISVITSPQENVLSVLEGTIVNAAFTFDYGWIISVQHDNDYLSIYKNNNKLLKRIGDFVKAGESIAVTGNEDGKKSGNHFYFELWQKGKPIDPQSVIAFRF</sequence>
<feature type="domain" description="M23ase beta-sheet core" evidence="3">
    <location>
        <begin position="191"/>
        <end position="284"/>
    </location>
</feature>
<dbReference type="InterPro" id="IPR016047">
    <property type="entry name" value="M23ase_b-sheet_dom"/>
</dbReference>
<evidence type="ECO:0000259" key="3">
    <source>
        <dbReference type="Pfam" id="PF01551"/>
    </source>
</evidence>
<organism evidence="4">
    <name type="scientific">uncultured Paludibacter sp</name>
    <dbReference type="NCBI Taxonomy" id="497635"/>
    <lineage>
        <taxon>Bacteria</taxon>
        <taxon>Pseudomonadati</taxon>
        <taxon>Bacteroidota</taxon>
        <taxon>Bacteroidia</taxon>
        <taxon>Bacteroidales</taxon>
        <taxon>Paludibacteraceae</taxon>
        <taxon>Paludibacter</taxon>
        <taxon>environmental samples</taxon>
    </lineage>
</organism>